<dbReference type="PANTHER" id="PTHR38794:SF1">
    <property type="entry name" value="INTEGRAL MEMBRANE PROTEIN"/>
    <property type="match status" value="1"/>
</dbReference>
<evidence type="ECO:0000313" key="3">
    <source>
        <dbReference type="EMBL" id="KAF2877608.1"/>
    </source>
</evidence>
<evidence type="ECO:0000313" key="4">
    <source>
        <dbReference type="Proteomes" id="UP000481861"/>
    </source>
</evidence>
<feature type="transmembrane region" description="Helical" evidence="1">
    <location>
        <begin position="175"/>
        <end position="202"/>
    </location>
</feature>
<feature type="transmembrane region" description="Helical" evidence="1">
    <location>
        <begin position="209"/>
        <end position="231"/>
    </location>
</feature>
<dbReference type="Proteomes" id="UP000481861">
    <property type="component" value="Unassembled WGS sequence"/>
</dbReference>
<feature type="transmembrane region" description="Helical" evidence="1">
    <location>
        <begin position="57"/>
        <end position="74"/>
    </location>
</feature>
<dbReference type="OrthoDB" id="3918601at2759"/>
<feature type="transmembrane region" description="Helical" evidence="1">
    <location>
        <begin position="105"/>
        <end position="125"/>
    </location>
</feature>
<sequence>MPSPGQSIRADYRGPAVDITIWVCFVVSGLATLSKILTKMSRHKSRMRFRNLQLDDLLLAMALMFSTGQTIAVSREVAFGLGTKLDQVDTKSISSFEQAAYASEISYICAIVMAKTASFLFALNLQPSPVYRRILQSGLALTLVWSVIAILGVSFQCRLPLSWKVISGKCINQPAFWTFVETMSASIDVSLGLVLCSIVWILQMSRTKYVLVAVFAARIIIIPPITLRIIYIFKADREHRVAHWNTTMADASVAICTSVTMSTSILITCIPFLKPLIEHLQPGWSTSDVRRGIGYSIMAGKTVIGSKQFPNGSVLRSKVAEEQSDTVIMGSESLGDSASVQGERTQFPLNFLTNATDSHTSL</sequence>
<keyword evidence="1" id="KW-0812">Transmembrane</keyword>
<reference evidence="3 4" key="1">
    <citation type="submission" date="2020-01" db="EMBL/GenBank/DDBJ databases">
        <authorList>
            <consortium name="DOE Joint Genome Institute"/>
            <person name="Haridas S."/>
            <person name="Albert R."/>
            <person name="Binder M."/>
            <person name="Bloem J."/>
            <person name="Labutti K."/>
            <person name="Salamov A."/>
            <person name="Andreopoulos B."/>
            <person name="Baker S.E."/>
            <person name="Barry K."/>
            <person name="Bills G."/>
            <person name="Bluhm B.H."/>
            <person name="Cannon C."/>
            <person name="Castanera R."/>
            <person name="Culley D.E."/>
            <person name="Daum C."/>
            <person name="Ezra D."/>
            <person name="Gonzalez J.B."/>
            <person name="Henrissat B."/>
            <person name="Kuo A."/>
            <person name="Liang C."/>
            <person name="Lipzen A."/>
            <person name="Lutzoni F."/>
            <person name="Magnuson J."/>
            <person name="Mondo S."/>
            <person name="Nolan M."/>
            <person name="Ohm R."/>
            <person name="Pangilinan J."/>
            <person name="Park H.-J.H."/>
            <person name="Ramirez L."/>
            <person name="Alfaro M."/>
            <person name="Sun H."/>
            <person name="Tritt A."/>
            <person name="Yoshinaga Y."/>
            <person name="Zwiers L.-H.L."/>
            <person name="Turgeon B.G."/>
            <person name="Goodwin S.B."/>
            <person name="Spatafora J.W."/>
            <person name="Crous P.W."/>
            <person name="Grigoriev I.V."/>
        </authorList>
    </citation>
    <scope>NUCLEOTIDE SEQUENCE [LARGE SCALE GENOMIC DNA]</scope>
    <source>
        <strain evidence="3 4">CBS 611.86</strain>
    </source>
</reference>
<accession>A0A7C8IET9</accession>
<dbReference type="InterPro" id="IPR049326">
    <property type="entry name" value="Rhodopsin_dom_fungi"/>
</dbReference>
<keyword evidence="4" id="KW-1185">Reference proteome</keyword>
<protein>
    <recommendedName>
        <fullName evidence="2">Rhodopsin domain-containing protein</fullName>
    </recommendedName>
</protein>
<dbReference type="AlphaFoldDB" id="A0A7C8IET9"/>
<keyword evidence="1" id="KW-1133">Transmembrane helix</keyword>
<proteinExistence type="predicted"/>
<dbReference type="EMBL" id="JAADJZ010000002">
    <property type="protein sequence ID" value="KAF2877608.1"/>
    <property type="molecule type" value="Genomic_DNA"/>
</dbReference>
<name>A0A7C8IET9_9PLEO</name>
<feature type="transmembrane region" description="Helical" evidence="1">
    <location>
        <begin position="251"/>
        <end position="273"/>
    </location>
</feature>
<organism evidence="3 4">
    <name type="scientific">Massariosphaeria phaeospora</name>
    <dbReference type="NCBI Taxonomy" id="100035"/>
    <lineage>
        <taxon>Eukaryota</taxon>
        <taxon>Fungi</taxon>
        <taxon>Dikarya</taxon>
        <taxon>Ascomycota</taxon>
        <taxon>Pezizomycotina</taxon>
        <taxon>Dothideomycetes</taxon>
        <taxon>Pleosporomycetidae</taxon>
        <taxon>Pleosporales</taxon>
        <taxon>Pleosporales incertae sedis</taxon>
        <taxon>Massariosphaeria</taxon>
    </lineage>
</organism>
<feature type="domain" description="Rhodopsin" evidence="2">
    <location>
        <begin position="45"/>
        <end position="278"/>
    </location>
</feature>
<evidence type="ECO:0000259" key="2">
    <source>
        <dbReference type="Pfam" id="PF20684"/>
    </source>
</evidence>
<dbReference type="PANTHER" id="PTHR38794">
    <property type="entry name" value="INTEGRAL MEMBRANE PROTEIN"/>
    <property type="match status" value="1"/>
</dbReference>
<comment type="caution">
    <text evidence="3">The sequence shown here is derived from an EMBL/GenBank/DDBJ whole genome shotgun (WGS) entry which is preliminary data.</text>
</comment>
<feature type="transmembrane region" description="Helical" evidence="1">
    <location>
        <begin position="137"/>
        <end position="155"/>
    </location>
</feature>
<feature type="transmembrane region" description="Helical" evidence="1">
    <location>
        <begin position="19"/>
        <end position="37"/>
    </location>
</feature>
<keyword evidence="1" id="KW-0472">Membrane</keyword>
<gene>
    <name evidence="3" type="ORF">BDV95DRAFT_664267</name>
</gene>
<evidence type="ECO:0000256" key="1">
    <source>
        <dbReference type="SAM" id="Phobius"/>
    </source>
</evidence>
<dbReference type="Pfam" id="PF20684">
    <property type="entry name" value="Fung_rhodopsin"/>
    <property type="match status" value="1"/>
</dbReference>